<dbReference type="EMBL" id="PP511631">
    <property type="protein sequence ID" value="XCD06085.1"/>
    <property type="molecule type" value="Genomic_DNA"/>
</dbReference>
<dbReference type="EMBL" id="PP511506">
    <property type="protein sequence ID" value="XCD04789.1"/>
    <property type="molecule type" value="Genomic_DNA"/>
</dbReference>
<organism evidence="1">
    <name type="scientific">Dulem virus 138</name>
    <dbReference type="NCBI Taxonomy" id="3145615"/>
    <lineage>
        <taxon>Viruses</taxon>
        <taxon>Monodnaviria</taxon>
        <taxon>Sangervirae</taxon>
        <taxon>Phixviricota</taxon>
        <taxon>Malgrandaviricetes</taxon>
        <taxon>Petitvirales</taxon>
        <taxon>Microviridae</taxon>
        <taxon>Microvirus</taxon>
    </lineage>
</organism>
<dbReference type="EMBL" id="PP511327">
    <property type="protein sequence ID" value="XCD03202.1"/>
    <property type="molecule type" value="Genomic_DNA"/>
</dbReference>
<evidence type="ECO:0000313" key="7">
    <source>
        <dbReference type="EMBL" id="XCD07086.1"/>
    </source>
</evidence>
<evidence type="ECO:0000313" key="5">
    <source>
        <dbReference type="EMBL" id="XCD06085.1"/>
    </source>
</evidence>
<reference evidence="1" key="1">
    <citation type="submission" date="2024-03" db="EMBL/GenBank/DDBJ databases">
        <title>Diverse circular DNA viruses in blood, oral, and fecal samples of captive lemurs.</title>
        <authorList>
            <person name="Paietta E.N."/>
            <person name="Kraberger S."/>
            <person name="Lund M.C."/>
            <person name="Custer J.M."/>
            <person name="Vargas K.M."/>
            <person name="Ehmke E.E."/>
            <person name="Yoder A.D."/>
            <person name="Varsani A."/>
        </authorList>
    </citation>
    <scope>NUCLEOTIDE SEQUENCE</scope>
    <source>
        <strain evidence="1">Duke_17_2232</strain>
        <strain evidence="2">Duke_18_70</strain>
        <strain evidence="3">Duke_24FF_1176</strain>
        <strain evidence="4">Duke_24FS_97</strain>
        <strain evidence="5">Duke_25FF_1239</strain>
        <strain evidence="6">Duke_25FS_109</strain>
        <strain evidence="7">Duke_26_78</strain>
        <strain evidence="8">Duke_28FS_96</strain>
        <strain evidence="9">Duke_29_46</strain>
    </source>
</reference>
<dbReference type="EMBL" id="PP511871">
    <property type="protein sequence ID" value="XCD08216.1"/>
    <property type="molecule type" value="Genomic_DNA"/>
</dbReference>
<dbReference type="EMBL" id="PP511749">
    <property type="protein sequence ID" value="XCD07086.1"/>
    <property type="molecule type" value="Genomic_DNA"/>
</dbReference>
<dbReference type="EMBL" id="PP511570">
    <property type="protein sequence ID" value="XCD05519.1"/>
    <property type="molecule type" value="Genomic_DNA"/>
</dbReference>
<dbReference type="EMBL" id="PP511830">
    <property type="protein sequence ID" value="XCD07929.1"/>
    <property type="molecule type" value="Genomic_DNA"/>
</dbReference>
<protein>
    <submittedName>
        <fullName evidence="1">Uncharacterized protein</fullName>
    </submittedName>
</protein>
<proteinExistence type="predicted"/>
<evidence type="ECO:0000313" key="9">
    <source>
        <dbReference type="EMBL" id="XCD08216.1"/>
    </source>
</evidence>
<accession>A0AAU8AUH5</accession>
<dbReference type="EMBL" id="PP511675">
    <property type="protein sequence ID" value="XCD06470.1"/>
    <property type="molecule type" value="Genomic_DNA"/>
</dbReference>
<evidence type="ECO:0000313" key="8">
    <source>
        <dbReference type="EMBL" id="XCD07929.1"/>
    </source>
</evidence>
<evidence type="ECO:0000313" key="3">
    <source>
        <dbReference type="EMBL" id="XCD04789.1"/>
    </source>
</evidence>
<name>A0AAU8AUH5_9VIRU</name>
<evidence type="ECO:0000313" key="2">
    <source>
        <dbReference type="EMBL" id="XCD03459.1"/>
    </source>
</evidence>
<evidence type="ECO:0000313" key="4">
    <source>
        <dbReference type="EMBL" id="XCD05519.1"/>
    </source>
</evidence>
<evidence type="ECO:0000313" key="6">
    <source>
        <dbReference type="EMBL" id="XCD06470.1"/>
    </source>
</evidence>
<evidence type="ECO:0000313" key="1">
    <source>
        <dbReference type="EMBL" id="XCD03202.1"/>
    </source>
</evidence>
<sequence>MCDELKRLDQRVVNMQKQLEEQLYLIQQMCDVFLKFGEKK</sequence>
<dbReference type="EMBL" id="PP511360">
    <property type="protein sequence ID" value="XCD03459.1"/>
    <property type="molecule type" value="Genomic_DNA"/>
</dbReference>